<accession>A0AAV7WNH9</accession>
<sequence>MRPGEQTEVAVAVPVVSGRLPRPADQGQGEAVVPYVRRCPKKEPAKREIRAVGPEGWLASERPSQSGDREGGERDNIWQEYQRQPPSDLPRH</sequence>
<dbReference type="EMBL" id="JANPWB010000001">
    <property type="protein sequence ID" value="KAJ1214799.1"/>
    <property type="molecule type" value="Genomic_DNA"/>
</dbReference>
<evidence type="ECO:0000256" key="1">
    <source>
        <dbReference type="SAM" id="MobiDB-lite"/>
    </source>
</evidence>
<evidence type="ECO:0000313" key="3">
    <source>
        <dbReference type="Proteomes" id="UP001066276"/>
    </source>
</evidence>
<organism evidence="2 3">
    <name type="scientific">Pleurodeles waltl</name>
    <name type="common">Iberian ribbed newt</name>
    <dbReference type="NCBI Taxonomy" id="8319"/>
    <lineage>
        <taxon>Eukaryota</taxon>
        <taxon>Metazoa</taxon>
        <taxon>Chordata</taxon>
        <taxon>Craniata</taxon>
        <taxon>Vertebrata</taxon>
        <taxon>Euteleostomi</taxon>
        <taxon>Amphibia</taxon>
        <taxon>Batrachia</taxon>
        <taxon>Caudata</taxon>
        <taxon>Salamandroidea</taxon>
        <taxon>Salamandridae</taxon>
        <taxon>Pleurodelinae</taxon>
        <taxon>Pleurodeles</taxon>
    </lineage>
</organism>
<protein>
    <submittedName>
        <fullName evidence="2">Uncharacterized protein</fullName>
    </submittedName>
</protein>
<feature type="compositionally biased region" description="Basic and acidic residues" evidence="1">
    <location>
        <begin position="67"/>
        <end position="77"/>
    </location>
</feature>
<proteinExistence type="predicted"/>
<keyword evidence="3" id="KW-1185">Reference proteome</keyword>
<comment type="caution">
    <text evidence="2">The sequence shown here is derived from an EMBL/GenBank/DDBJ whole genome shotgun (WGS) entry which is preliminary data.</text>
</comment>
<reference evidence="2" key="1">
    <citation type="journal article" date="2022" name="bioRxiv">
        <title>Sequencing and chromosome-scale assembly of the giantPleurodeles waltlgenome.</title>
        <authorList>
            <person name="Brown T."/>
            <person name="Elewa A."/>
            <person name="Iarovenko S."/>
            <person name="Subramanian E."/>
            <person name="Araus A.J."/>
            <person name="Petzold A."/>
            <person name="Susuki M."/>
            <person name="Suzuki K.-i.T."/>
            <person name="Hayashi T."/>
            <person name="Toyoda A."/>
            <person name="Oliveira C."/>
            <person name="Osipova E."/>
            <person name="Leigh N.D."/>
            <person name="Simon A."/>
            <person name="Yun M.H."/>
        </authorList>
    </citation>
    <scope>NUCLEOTIDE SEQUENCE</scope>
    <source>
        <strain evidence="2">20211129_DDA</strain>
        <tissue evidence="2">Liver</tissue>
    </source>
</reference>
<dbReference type="Proteomes" id="UP001066276">
    <property type="component" value="Chromosome 1_1"/>
</dbReference>
<feature type="compositionally biased region" description="Basic and acidic residues" evidence="1">
    <location>
        <begin position="41"/>
        <end position="50"/>
    </location>
</feature>
<evidence type="ECO:0000313" key="2">
    <source>
        <dbReference type="EMBL" id="KAJ1214799.1"/>
    </source>
</evidence>
<feature type="region of interest" description="Disordered" evidence="1">
    <location>
        <begin position="41"/>
        <end position="92"/>
    </location>
</feature>
<name>A0AAV7WNH9_PLEWA</name>
<gene>
    <name evidence="2" type="ORF">NDU88_002410</name>
</gene>
<dbReference type="AlphaFoldDB" id="A0AAV7WNH9"/>